<organism evidence="3 4">
    <name type="scientific">Marmoricola endophyticus</name>
    <dbReference type="NCBI Taxonomy" id="2040280"/>
    <lineage>
        <taxon>Bacteria</taxon>
        <taxon>Bacillati</taxon>
        <taxon>Actinomycetota</taxon>
        <taxon>Actinomycetes</taxon>
        <taxon>Propionibacteriales</taxon>
        <taxon>Nocardioidaceae</taxon>
        <taxon>Marmoricola</taxon>
    </lineage>
</organism>
<dbReference type="InterPro" id="IPR025424">
    <property type="entry name" value="YrhK_domain"/>
</dbReference>
<reference evidence="3" key="2">
    <citation type="submission" date="2020-09" db="EMBL/GenBank/DDBJ databases">
        <authorList>
            <person name="Sun Q."/>
            <person name="Zhou Y."/>
        </authorList>
    </citation>
    <scope>NUCLEOTIDE SEQUENCE</scope>
    <source>
        <strain evidence="3">CGMCC 1.16067</strain>
    </source>
</reference>
<feature type="transmembrane region" description="Helical" evidence="1">
    <location>
        <begin position="33"/>
        <end position="51"/>
    </location>
</feature>
<evidence type="ECO:0000313" key="4">
    <source>
        <dbReference type="Proteomes" id="UP000649179"/>
    </source>
</evidence>
<feature type="transmembrane region" description="Helical" evidence="1">
    <location>
        <begin position="57"/>
        <end position="76"/>
    </location>
</feature>
<proteinExistence type="predicted"/>
<sequence length="101" mass="11402">MIGVVTTQDSRTLTLHLGHEELVIRQRYETLSIVNDVLIGVWFLVGSFLFFGESTTYAGTWLFVVGSIEMLVRPVIRLVRRVHLQRIHPDLPGVGDGGHDF</sequence>
<evidence type="ECO:0000256" key="1">
    <source>
        <dbReference type="SAM" id="Phobius"/>
    </source>
</evidence>
<dbReference type="EMBL" id="BMKQ01000001">
    <property type="protein sequence ID" value="GGF30908.1"/>
    <property type="molecule type" value="Genomic_DNA"/>
</dbReference>
<evidence type="ECO:0000313" key="3">
    <source>
        <dbReference type="EMBL" id="GGF30908.1"/>
    </source>
</evidence>
<keyword evidence="4" id="KW-1185">Reference proteome</keyword>
<dbReference type="Pfam" id="PF14145">
    <property type="entry name" value="YrhK"/>
    <property type="match status" value="1"/>
</dbReference>
<keyword evidence="1" id="KW-0472">Membrane</keyword>
<name>A0A917B8C0_9ACTN</name>
<protein>
    <recommendedName>
        <fullName evidence="2">YrhK domain-containing protein</fullName>
    </recommendedName>
</protein>
<keyword evidence="1" id="KW-1133">Transmembrane helix</keyword>
<accession>A0A917B8C0</accession>
<dbReference type="AlphaFoldDB" id="A0A917B8C0"/>
<keyword evidence="1" id="KW-0812">Transmembrane</keyword>
<feature type="domain" description="YrhK" evidence="2">
    <location>
        <begin position="26"/>
        <end position="81"/>
    </location>
</feature>
<reference evidence="3" key="1">
    <citation type="journal article" date="2014" name="Int. J. Syst. Evol. Microbiol.">
        <title>Complete genome sequence of Corynebacterium casei LMG S-19264T (=DSM 44701T), isolated from a smear-ripened cheese.</title>
        <authorList>
            <consortium name="US DOE Joint Genome Institute (JGI-PGF)"/>
            <person name="Walter F."/>
            <person name="Albersmeier A."/>
            <person name="Kalinowski J."/>
            <person name="Ruckert C."/>
        </authorList>
    </citation>
    <scope>NUCLEOTIDE SEQUENCE</scope>
    <source>
        <strain evidence="3">CGMCC 1.16067</strain>
    </source>
</reference>
<evidence type="ECO:0000259" key="2">
    <source>
        <dbReference type="Pfam" id="PF14145"/>
    </source>
</evidence>
<gene>
    <name evidence="3" type="ORF">GCM10011519_00400</name>
</gene>
<comment type="caution">
    <text evidence="3">The sequence shown here is derived from an EMBL/GenBank/DDBJ whole genome shotgun (WGS) entry which is preliminary data.</text>
</comment>
<dbReference type="Proteomes" id="UP000649179">
    <property type="component" value="Unassembled WGS sequence"/>
</dbReference>